<evidence type="ECO:0000259" key="18">
    <source>
        <dbReference type="PROSITE" id="PS50113"/>
    </source>
</evidence>
<keyword evidence="6" id="KW-0285">Flavoprotein</keyword>
<dbReference type="SUPFAM" id="SSF55874">
    <property type="entry name" value="ATPase domain of HSP90 chaperone/DNA topoisomerase II/histidine kinase"/>
    <property type="match status" value="1"/>
</dbReference>
<dbReference type="EMBL" id="JBHTJG010000003">
    <property type="protein sequence ID" value="MFD0946562.1"/>
    <property type="molecule type" value="Genomic_DNA"/>
</dbReference>
<keyword evidence="11" id="KW-0418">Kinase</keyword>
<evidence type="ECO:0000256" key="13">
    <source>
        <dbReference type="ARBA" id="ARBA00022991"/>
    </source>
</evidence>
<dbReference type="PANTHER" id="PTHR41523:SF7">
    <property type="entry name" value="HISTIDINE KINASE"/>
    <property type="match status" value="1"/>
</dbReference>
<keyword evidence="20" id="KW-1185">Reference proteome</keyword>
<evidence type="ECO:0000256" key="4">
    <source>
        <dbReference type="ARBA" id="ARBA00022553"/>
    </source>
</evidence>
<dbReference type="PANTHER" id="PTHR41523">
    <property type="entry name" value="TWO-COMPONENT SYSTEM SENSOR PROTEIN"/>
    <property type="match status" value="1"/>
</dbReference>
<dbReference type="InterPro" id="IPR001610">
    <property type="entry name" value="PAC"/>
</dbReference>
<dbReference type="SMART" id="SM00091">
    <property type="entry name" value="PAS"/>
    <property type="match status" value="4"/>
</dbReference>
<evidence type="ECO:0000256" key="15">
    <source>
        <dbReference type="ARBA" id="ARBA00023170"/>
    </source>
</evidence>
<dbReference type="Pfam" id="PF08448">
    <property type="entry name" value="PAS_4"/>
    <property type="match status" value="1"/>
</dbReference>
<accession>A0ABW3H6Y9</accession>
<gene>
    <name evidence="19" type="ORF">ACFQ1E_09455</name>
</gene>
<keyword evidence="5" id="KW-0716">Sensory transduction</keyword>
<keyword evidence="13" id="KW-0157">Chromophore</keyword>
<dbReference type="InterPro" id="IPR011102">
    <property type="entry name" value="Sig_transdc_His_kinase_HWE"/>
</dbReference>
<evidence type="ECO:0000256" key="10">
    <source>
        <dbReference type="ARBA" id="ARBA00022741"/>
    </source>
</evidence>
<dbReference type="Gene3D" id="3.30.565.10">
    <property type="entry name" value="Histidine kinase-like ATPase, C-terminal domain"/>
    <property type="match status" value="1"/>
</dbReference>
<protein>
    <recommendedName>
        <fullName evidence="2">histidine kinase</fullName>
        <ecNumber evidence="2">2.7.13.3</ecNumber>
    </recommendedName>
</protein>
<evidence type="ECO:0000256" key="9">
    <source>
        <dbReference type="ARBA" id="ARBA00022737"/>
    </source>
</evidence>
<evidence type="ECO:0000256" key="2">
    <source>
        <dbReference type="ARBA" id="ARBA00012438"/>
    </source>
</evidence>
<dbReference type="Proteomes" id="UP001596977">
    <property type="component" value="Unassembled WGS sequence"/>
</dbReference>
<evidence type="ECO:0000256" key="7">
    <source>
        <dbReference type="ARBA" id="ARBA00022643"/>
    </source>
</evidence>
<keyword evidence="8" id="KW-0808">Transferase</keyword>
<dbReference type="InterPro" id="IPR000700">
    <property type="entry name" value="PAS-assoc_C"/>
</dbReference>
<keyword evidence="12" id="KW-0067">ATP-binding</keyword>
<dbReference type="SMART" id="SM00911">
    <property type="entry name" value="HWE_HK"/>
    <property type="match status" value="1"/>
</dbReference>
<dbReference type="InterPro" id="IPR035965">
    <property type="entry name" value="PAS-like_dom_sf"/>
</dbReference>
<dbReference type="InterPro" id="IPR013656">
    <property type="entry name" value="PAS_4"/>
</dbReference>
<dbReference type="InterPro" id="IPR013655">
    <property type="entry name" value="PAS_fold_3"/>
</dbReference>
<keyword evidence="14" id="KW-0843">Virulence</keyword>
<evidence type="ECO:0000259" key="17">
    <source>
        <dbReference type="PROSITE" id="PS50112"/>
    </source>
</evidence>
<feature type="domain" description="PAS" evidence="17">
    <location>
        <begin position="23"/>
        <end position="82"/>
    </location>
</feature>
<feature type="domain" description="PAS" evidence="17">
    <location>
        <begin position="149"/>
        <end position="219"/>
    </location>
</feature>
<reference evidence="20" key="1">
    <citation type="journal article" date="2019" name="Int. J. Syst. Evol. Microbiol.">
        <title>The Global Catalogue of Microorganisms (GCM) 10K type strain sequencing project: providing services to taxonomists for standard genome sequencing and annotation.</title>
        <authorList>
            <consortium name="The Broad Institute Genomics Platform"/>
            <consortium name="The Broad Institute Genome Sequencing Center for Infectious Disease"/>
            <person name="Wu L."/>
            <person name="Ma J."/>
        </authorList>
    </citation>
    <scope>NUCLEOTIDE SEQUENCE [LARGE SCALE GENOMIC DNA]</scope>
    <source>
        <strain evidence="20">CCUG 62982</strain>
    </source>
</reference>
<evidence type="ECO:0000313" key="20">
    <source>
        <dbReference type="Proteomes" id="UP001596977"/>
    </source>
</evidence>
<evidence type="ECO:0000256" key="5">
    <source>
        <dbReference type="ARBA" id="ARBA00022606"/>
    </source>
</evidence>
<evidence type="ECO:0000256" key="8">
    <source>
        <dbReference type="ARBA" id="ARBA00022679"/>
    </source>
</evidence>
<comment type="caution">
    <text evidence="19">The sequence shown here is derived from an EMBL/GenBank/DDBJ whole genome shotgun (WGS) entry which is preliminary data.</text>
</comment>
<dbReference type="SUPFAM" id="SSF55785">
    <property type="entry name" value="PYP-like sensor domain (PAS domain)"/>
    <property type="match status" value="4"/>
</dbReference>
<feature type="domain" description="PAC" evidence="18">
    <location>
        <begin position="478"/>
        <end position="530"/>
    </location>
</feature>
<evidence type="ECO:0000256" key="12">
    <source>
        <dbReference type="ARBA" id="ARBA00022840"/>
    </source>
</evidence>
<keyword evidence="9" id="KW-0677">Repeat</keyword>
<evidence type="ECO:0000313" key="19">
    <source>
        <dbReference type="EMBL" id="MFD0946562.1"/>
    </source>
</evidence>
<dbReference type="Gene3D" id="3.30.450.20">
    <property type="entry name" value="PAS domain"/>
    <property type="match status" value="4"/>
</dbReference>
<keyword evidence="10" id="KW-0547">Nucleotide-binding</keyword>
<dbReference type="PROSITE" id="PS50113">
    <property type="entry name" value="PAC"/>
    <property type="match status" value="4"/>
</dbReference>
<dbReference type="Pfam" id="PF08447">
    <property type="entry name" value="PAS_3"/>
    <property type="match status" value="3"/>
</dbReference>
<organism evidence="19 20">
    <name type="scientific">Sphingomonas canadensis</name>
    <dbReference type="NCBI Taxonomy" id="1219257"/>
    <lineage>
        <taxon>Bacteria</taxon>
        <taxon>Pseudomonadati</taxon>
        <taxon>Pseudomonadota</taxon>
        <taxon>Alphaproteobacteria</taxon>
        <taxon>Sphingomonadales</taxon>
        <taxon>Sphingomonadaceae</taxon>
        <taxon>Sphingomonas</taxon>
    </lineage>
</organism>
<feature type="domain" description="PAC" evidence="18">
    <location>
        <begin position="222"/>
        <end position="274"/>
    </location>
</feature>
<dbReference type="NCBIfam" id="TIGR00229">
    <property type="entry name" value="sensory_box"/>
    <property type="match status" value="4"/>
</dbReference>
<feature type="compositionally biased region" description="Basic and acidic residues" evidence="16">
    <location>
        <begin position="1"/>
        <end position="10"/>
    </location>
</feature>
<feature type="domain" description="PAC" evidence="18">
    <location>
        <begin position="351"/>
        <end position="404"/>
    </location>
</feature>
<feature type="region of interest" description="Disordered" evidence="16">
    <location>
        <begin position="1"/>
        <end position="25"/>
    </location>
</feature>
<dbReference type="EC" id="2.7.13.3" evidence="2"/>
<evidence type="ECO:0000256" key="14">
    <source>
        <dbReference type="ARBA" id="ARBA00023026"/>
    </source>
</evidence>
<dbReference type="PROSITE" id="PS50112">
    <property type="entry name" value="PAS"/>
    <property type="match status" value="3"/>
</dbReference>
<comment type="catalytic activity">
    <reaction evidence="1">
        <text>ATP + protein L-histidine = ADP + protein N-phospho-L-histidine.</text>
        <dbReference type="EC" id="2.7.13.3"/>
    </reaction>
</comment>
<evidence type="ECO:0000256" key="1">
    <source>
        <dbReference type="ARBA" id="ARBA00000085"/>
    </source>
</evidence>
<dbReference type="Pfam" id="PF07536">
    <property type="entry name" value="HWE_HK"/>
    <property type="match status" value="1"/>
</dbReference>
<keyword evidence="4" id="KW-0597">Phosphoprotein</keyword>
<evidence type="ECO:0000256" key="11">
    <source>
        <dbReference type="ARBA" id="ARBA00022777"/>
    </source>
</evidence>
<feature type="domain" description="PAS" evidence="17">
    <location>
        <begin position="405"/>
        <end position="475"/>
    </location>
</feature>
<dbReference type="CDD" id="cd00130">
    <property type="entry name" value="PAS"/>
    <property type="match status" value="4"/>
</dbReference>
<evidence type="ECO:0000256" key="16">
    <source>
        <dbReference type="SAM" id="MobiDB-lite"/>
    </source>
</evidence>
<evidence type="ECO:0000256" key="3">
    <source>
        <dbReference type="ARBA" id="ARBA00022543"/>
    </source>
</evidence>
<sequence length="724" mass="80551">MPSRSPEDGRSGGVPATAPWPPGPDEFRAIADSAPVAVWVTQLDRRRSFVNRAYVEFLGVSYQEALDFDWREIIHPGDVARIVAESIAGETSLRGFELIGRYRRKDGAWRWLHSTSQPRWDTAGNHIGFIGVAHDITEAKEAELALREREAQLSAFINQSTAGFGQVDLEGRFTLVNDRFCAIAGWSRAELLGRTMQSITHPDDLVRNVPLFERAVRDGTPYTHEKRYIRKDGGIVWVNNSVSVMRRPDGEPFGVLAVTLDITNRRISEQALRQSEETLRLAIEGAGMATWELDLATMEGAWSPNRFDLLGMPREPGLRGTVEQWFARIRPEDRERVRITTQRCFEAGEPYAIEYRIRRADTGEERWLQSHGVRIDYGDDRPSRFVGVSFDVTERKRAEEELRASEARFRTIFEQTNDFLVTTTLDQRLTSVNPAVLAALGYTEDEVIGHSIAEFMEPDHFVRSRAALEQKLREGGSTRLTVTVHAKDGSELIWETNSHLVYDESGNPIGLHAIGRDMTEAKRAESHLRLLIDELNHRVKNTLAIVQGIAQQTFKGGSDPVAARRAFEGRLAALSEAHNLLTRELWAPVPMSRIIGDAVAPHGGGAGRFVIEGPDLILAPKTAISLALAIHELATNAVKHGALSQPQGHVAIRWERIDARGGPRLHLTWSEHGGPPVAPPSRRGFGTRMIERGLSAELGGSVKIDFVPEGLVCTVDAPLPEVPE</sequence>
<dbReference type="Gene3D" id="2.10.70.100">
    <property type="match status" value="1"/>
</dbReference>
<proteinExistence type="predicted"/>
<dbReference type="RefSeq" id="WP_264943930.1">
    <property type="nucleotide sequence ID" value="NZ_JAPDRA010000003.1"/>
</dbReference>
<name>A0ABW3H6Y9_9SPHN</name>
<keyword evidence="7" id="KW-0288">FMN</keyword>
<evidence type="ECO:0000256" key="6">
    <source>
        <dbReference type="ARBA" id="ARBA00022630"/>
    </source>
</evidence>
<feature type="domain" description="PAC" evidence="18">
    <location>
        <begin position="96"/>
        <end position="148"/>
    </location>
</feature>
<keyword evidence="15" id="KW-0675">Receptor</keyword>
<keyword evidence="3" id="KW-0600">Photoreceptor protein</keyword>
<dbReference type="SMART" id="SM00086">
    <property type="entry name" value="PAC"/>
    <property type="match status" value="4"/>
</dbReference>
<dbReference type="InterPro" id="IPR036890">
    <property type="entry name" value="HATPase_C_sf"/>
</dbReference>
<dbReference type="InterPro" id="IPR000014">
    <property type="entry name" value="PAS"/>
</dbReference>